<evidence type="ECO:0000256" key="2">
    <source>
        <dbReference type="ARBA" id="ARBA00004922"/>
    </source>
</evidence>
<keyword evidence="8" id="KW-0677">Repeat</keyword>
<comment type="subcellular location">
    <subcellularLocation>
        <location evidence="1">Endoplasmic reticulum membrane</location>
        <topology evidence="1">Multi-pass membrane protein</topology>
    </subcellularLocation>
</comment>
<comment type="subunit">
    <text evidence="16">Interacts with Rt/POMT1.</text>
</comment>
<dbReference type="OrthoDB" id="5561486at2759"/>
<accession>A0A8J2NJH0</accession>
<feature type="transmembrane region" description="Helical" evidence="19">
    <location>
        <begin position="151"/>
        <end position="172"/>
    </location>
</feature>
<protein>
    <recommendedName>
        <fullName evidence="12">Protein O-mannosyl-transferase 2</fullName>
        <ecNumber evidence="4">2.4.1.109</ecNumber>
    </recommendedName>
    <alternativeName>
        <fullName evidence="17">Protein twisted</fullName>
    </alternativeName>
</protein>
<evidence type="ECO:0000256" key="10">
    <source>
        <dbReference type="ARBA" id="ARBA00022989"/>
    </source>
</evidence>
<dbReference type="SMART" id="SM00472">
    <property type="entry name" value="MIR"/>
    <property type="match status" value="3"/>
</dbReference>
<keyword evidence="7 19" id="KW-0812">Transmembrane</keyword>
<dbReference type="InterPro" id="IPR032421">
    <property type="entry name" value="PMT_4TMC"/>
</dbReference>
<dbReference type="PANTHER" id="PTHR10050">
    <property type="entry name" value="DOLICHYL-PHOSPHATE-MANNOSE--PROTEIN MANNOSYLTRANSFERASE"/>
    <property type="match status" value="1"/>
</dbReference>
<feature type="transmembrane region" description="Helical" evidence="19">
    <location>
        <begin position="708"/>
        <end position="726"/>
    </location>
</feature>
<dbReference type="Pfam" id="PF02815">
    <property type="entry name" value="MIR"/>
    <property type="match status" value="1"/>
</dbReference>
<evidence type="ECO:0000256" key="7">
    <source>
        <dbReference type="ARBA" id="ARBA00022692"/>
    </source>
</evidence>
<dbReference type="Pfam" id="PF02366">
    <property type="entry name" value="PMT"/>
    <property type="match status" value="1"/>
</dbReference>
<feature type="transmembrane region" description="Helical" evidence="19">
    <location>
        <begin position="644"/>
        <end position="662"/>
    </location>
</feature>
<dbReference type="InterPro" id="IPR016093">
    <property type="entry name" value="MIR_motif"/>
</dbReference>
<evidence type="ECO:0000256" key="1">
    <source>
        <dbReference type="ARBA" id="ARBA00004477"/>
    </source>
</evidence>
<gene>
    <name evidence="21" type="ORF">AFUS01_LOCUS1607</name>
</gene>
<keyword evidence="22" id="KW-1185">Reference proteome</keyword>
<feature type="domain" description="MIR" evidence="20">
    <location>
        <begin position="413"/>
        <end position="469"/>
    </location>
</feature>
<dbReference type="InterPro" id="IPR003342">
    <property type="entry name" value="ArnT-like_N"/>
</dbReference>
<dbReference type="PANTHER" id="PTHR10050:SF46">
    <property type="entry name" value="PROTEIN O-MANNOSYL-TRANSFERASE 2"/>
    <property type="match status" value="1"/>
</dbReference>
<feature type="transmembrane region" description="Helical" evidence="19">
    <location>
        <begin position="234"/>
        <end position="264"/>
    </location>
</feature>
<reference evidence="21" key="1">
    <citation type="submission" date="2021-06" db="EMBL/GenBank/DDBJ databases">
        <authorList>
            <person name="Hodson N. C."/>
            <person name="Mongue J. A."/>
            <person name="Jaron S. K."/>
        </authorList>
    </citation>
    <scope>NUCLEOTIDE SEQUENCE</scope>
</reference>
<keyword evidence="5" id="KW-0328">Glycosyltransferase</keyword>
<dbReference type="CDD" id="cd23282">
    <property type="entry name" value="beta-trefoil_MIR_POMT2"/>
    <property type="match status" value="1"/>
</dbReference>
<sequence>MSLKSGLLFYVLGLLIDMQLFFSDNNKHRNQPLQQDKNIRKRNIRPNGTDDVEELVKPKSLSAKSQEKTLSKETKEPLATRFYKVEEPDHVCWDETHFGKMGSWYINRTFFFDVHPPLGKMMIGLFGYLTGYDGTFPFENPGQKYNETRYLGMRICCTALGSVLVPFSYLTAWELTESSTAAAFAALLILFDVGYLTLTQYILLDPILLFFISGSVYCSVKFHHCNERSFTFHWWMWLSLTGIFIAGAISVKFVGLFTVLYVGLRTAAELWNILGDLSKPISYTIKHFIARAICLILLPIALYISFFYIHLAVLNRSGNGDGFYSSGFQSQLIGNPLYNASMPKEVAYGSVITLKSQRTGGGYLHSHWHLYPEGVGAKQQQITTYAHKDDNNKWTIKKFNETAPSLTDTTLPIEFVKNGDMVRLEHLVTHRNLHSHRQPAPVTKKQFQVTGYGENGTGDANDVWRVDVIGGKPGDTITVVSSRLRLIHLLQNCVLSGTGKQLPKWAYEQMEVSCATNQRDIKKSTYWNIEENHFPRLPNTSFEVYGPSFLEKLFESHTIMLEGNSNLKPKEGEVTSRPWQWPINYRGQYFSGNAYRVYLLGNPVIWFGNLVLLAVFCSLFLYHSWRQRRELCEDAAVKAKRDRTVYSCSWLIVGWAFHYLPFYTMGRVLYFHHYFPALLFSSMLSGVMLDYIFVSISSLWFIPSKTSLSFLQAAVASTIAYSFYLFSPLSYGMNGPLAGESNSSMYGLKWLDTWEF</sequence>
<comment type="similarity">
    <text evidence="3">Belongs to the glycosyltransferase 39 family.</text>
</comment>
<comment type="catalytic activity">
    <reaction evidence="14">
        <text>a di-trans,poly-cis-dolichyl beta-D-mannosyl phosphate + L-seryl-[protein] = 3-O-(alpha-D-mannosyl)-L-seryl-[protein] + a di-trans,poly-cis-dolichyl phosphate + H(+)</text>
        <dbReference type="Rhea" id="RHEA:17377"/>
        <dbReference type="Rhea" id="RHEA-COMP:9863"/>
        <dbReference type="Rhea" id="RHEA-COMP:13546"/>
        <dbReference type="Rhea" id="RHEA-COMP:19498"/>
        <dbReference type="Rhea" id="RHEA-COMP:19501"/>
        <dbReference type="ChEBI" id="CHEBI:15378"/>
        <dbReference type="ChEBI" id="CHEBI:29999"/>
        <dbReference type="ChEBI" id="CHEBI:57683"/>
        <dbReference type="ChEBI" id="CHEBI:58211"/>
        <dbReference type="ChEBI" id="CHEBI:137321"/>
        <dbReference type="EC" id="2.4.1.109"/>
    </reaction>
</comment>
<evidence type="ECO:0000313" key="22">
    <source>
        <dbReference type="Proteomes" id="UP000708208"/>
    </source>
</evidence>
<evidence type="ECO:0000256" key="14">
    <source>
        <dbReference type="ARBA" id="ARBA00045102"/>
    </source>
</evidence>
<evidence type="ECO:0000256" key="15">
    <source>
        <dbReference type="ARBA" id="ARBA00059310"/>
    </source>
</evidence>
<name>A0A8J2NJH0_9HEXA</name>
<evidence type="ECO:0000256" key="8">
    <source>
        <dbReference type="ARBA" id="ARBA00022737"/>
    </source>
</evidence>
<dbReference type="GO" id="GO:0005789">
    <property type="term" value="C:endoplasmic reticulum membrane"/>
    <property type="evidence" value="ECO:0007669"/>
    <property type="project" value="UniProtKB-SubCell"/>
</dbReference>
<keyword evidence="11 19" id="KW-0472">Membrane</keyword>
<dbReference type="AlphaFoldDB" id="A0A8J2NJH0"/>
<evidence type="ECO:0000256" key="12">
    <source>
        <dbReference type="ARBA" id="ARBA00039583"/>
    </source>
</evidence>
<organism evidence="21 22">
    <name type="scientific">Allacma fusca</name>
    <dbReference type="NCBI Taxonomy" id="39272"/>
    <lineage>
        <taxon>Eukaryota</taxon>
        <taxon>Metazoa</taxon>
        <taxon>Ecdysozoa</taxon>
        <taxon>Arthropoda</taxon>
        <taxon>Hexapoda</taxon>
        <taxon>Collembola</taxon>
        <taxon>Symphypleona</taxon>
        <taxon>Sminthuridae</taxon>
        <taxon>Allacma</taxon>
    </lineage>
</organism>
<evidence type="ECO:0000256" key="6">
    <source>
        <dbReference type="ARBA" id="ARBA00022679"/>
    </source>
</evidence>
<evidence type="ECO:0000256" key="16">
    <source>
        <dbReference type="ARBA" id="ARBA00062278"/>
    </source>
</evidence>
<evidence type="ECO:0000256" key="19">
    <source>
        <dbReference type="SAM" id="Phobius"/>
    </source>
</evidence>
<dbReference type="FunFam" id="2.80.10.50:FF:000026">
    <property type="entry name" value="Blast:Protein O-mannosyl-transferase 2"/>
    <property type="match status" value="1"/>
</dbReference>
<evidence type="ECO:0000256" key="17">
    <source>
        <dbReference type="ARBA" id="ARBA00081085"/>
    </source>
</evidence>
<comment type="caution">
    <text evidence="21">The sequence shown here is derived from an EMBL/GenBank/DDBJ whole genome shotgun (WGS) entry which is preliminary data.</text>
</comment>
<feature type="transmembrane region" description="Helical" evidence="19">
    <location>
        <begin position="6"/>
        <end position="22"/>
    </location>
</feature>
<feature type="transmembrane region" description="Helical" evidence="19">
    <location>
        <begin position="674"/>
        <end position="696"/>
    </location>
</feature>
<comment type="function">
    <text evidence="15">Rt/POMT1 and tw/POMT2 function as a protein O-mannosyltransferase in association with each other to generate and maintain normal muscle development.</text>
</comment>
<keyword evidence="10 19" id="KW-1133">Transmembrane helix</keyword>
<evidence type="ECO:0000259" key="20">
    <source>
        <dbReference type="PROSITE" id="PS50919"/>
    </source>
</evidence>
<dbReference type="PROSITE" id="PS50919">
    <property type="entry name" value="MIR"/>
    <property type="match status" value="3"/>
</dbReference>
<evidence type="ECO:0000256" key="13">
    <source>
        <dbReference type="ARBA" id="ARBA00045085"/>
    </source>
</evidence>
<evidence type="ECO:0000313" key="21">
    <source>
        <dbReference type="EMBL" id="CAG7665247.1"/>
    </source>
</evidence>
<proteinExistence type="inferred from homology"/>
<dbReference type="InterPro" id="IPR027005">
    <property type="entry name" value="PMT-like"/>
</dbReference>
<dbReference type="Proteomes" id="UP000708208">
    <property type="component" value="Unassembled WGS sequence"/>
</dbReference>
<feature type="domain" description="MIR" evidence="20">
    <location>
        <begin position="474"/>
        <end position="532"/>
    </location>
</feature>
<feature type="transmembrane region" description="Helical" evidence="19">
    <location>
        <begin position="178"/>
        <end position="196"/>
    </location>
</feature>
<feature type="region of interest" description="Disordered" evidence="18">
    <location>
        <begin position="31"/>
        <end position="50"/>
    </location>
</feature>
<comment type="pathway">
    <text evidence="2">Protein modification; protein glycosylation.</text>
</comment>
<evidence type="ECO:0000256" key="18">
    <source>
        <dbReference type="SAM" id="MobiDB-lite"/>
    </source>
</evidence>
<evidence type="ECO:0000256" key="9">
    <source>
        <dbReference type="ARBA" id="ARBA00022824"/>
    </source>
</evidence>
<evidence type="ECO:0000256" key="4">
    <source>
        <dbReference type="ARBA" id="ARBA00012839"/>
    </source>
</evidence>
<feature type="transmembrane region" description="Helical" evidence="19">
    <location>
        <begin position="604"/>
        <end position="623"/>
    </location>
</feature>
<dbReference type="GO" id="GO:0004169">
    <property type="term" value="F:dolichyl-phosphate-mannose-protein mannosyltransferase activity"/>
    <property type="evidence" value="ECO:0007669"/>
    <property type="project" value="UniProtKB-EC"/>
</dbReference>
<feature type="domain" description="MIR" evidence="20">
    <location>
        <begin position="343"/>
        <end position="399"/>
    </location>
</feature>
<keyword evidence="9" id="KW-0256">Endoplasmic reticulum</keyword>
<keyword evidence="6" id="KW-0808">Transferase</keyword>
<comment type="catalytic activity">
    <reaction evidence="13">
        <text>a di-trans,poly-cis-dolichyl beta-D-mannosyl phosphate + L-threonyl-[protein] = 3-O-(alpha-D-mannosyl)-L-threonyl-[protein] + a di-trans,poly-cis-dolichyl phosphate + H(+)</text>
        <dbReference type="Rhea" id="RHEA:53396"/>
        <dbReference type="Rhea" id="RHEA-COMP:11060"/>
        <dbReference type="Rhea" id="RHEA-COMP:13547"/>
        <dbReference type="Rhea" id="RHEA-COMP:19498"/>
        <dbReference type="Rhea" id="RHEA-COMP:19501"/>
        <dbReference type="ChEBI" id="CHEBI:15378"/>
        <dbReference type="ChEBI" id="CHEBI:30013"/>
        <dbReference type="ChEBI" id="CHEBI:57683"/>
        <dbReference type="ChEBI" id="CHEBI:58211"/>
        <dbReference type="ChEBI" id="CHEBI:137323"/>
        <dbReference type="EC" id="2.4.1.109"/>
    </reaction>
</comment>
<evidence type="ECO:0000256" key="3">
    <source>
        <dbReference type="ARBA" id="ARBA00007222"/>
    </source>
</evidence>
<feature type="transmembrane region" description="Helical" evidence="19">
    <location>
        <begin position="288"/>
        <end position="309"/>
    </location>
</feature>
<dbReference type="EC" id="2.4.1.109" evidence="4"/>
<dbReference type="Pfam" id="PF16192">
    <property type="entry name" value="PMT_4TMC"/>
    <property type="match status" value="1"/>
</dbReference>
<evidence type="ECO:0000256" key="5">
    <source>
        <dbReference type="ARBA" id="ARBA00022676"/>
    </source>
</evidence>
<evidence type="ECO:0000256" key="11">
    <source>
        <dbReference type="ARBA" id="ARBA00023136"/>
    </source>
</evidence>
<dbReference type="EMBL" id="CAJVCH010008944">
    <property type="protein sequence ID" value="CAG7665247.1"/>
    <property type="molecule type" value="Genomic_DNA"/>
</dbReference>